<sequence length="81" mass="9396">MHKCRVLLVLNDDKLRDKDIWEQFRENIIDQELRLDTSPAEAFDIAKDIVKTNWAEALEKATVTCGVTNIRILCKIIRLAN</sequence>
<protein>
    <submittedName>
        <fullName evidence="1">Uncharacterized protein</fullName>
    </submittedName>
</protein>
<accession>A0A2N1E3I2</accession>
<proteinExistence type="predicted"/>
<dbReference type="AlphaFoldDB" id="A0A2N1E3I2"/>
<dbReference type="Proteomes" id="UP000233564">
    <property type="component" value="Unassembled WGS sequence"/>
</dbReference>
<comment type="caution">
    <text evidence="1">The sequence shown here is derived from an EMBL/GenBank/DDBJ whole genome shotgun (WGS) entry which is preliminary data.</text>
</comment>
<reference evidence="1 2" key="1">
    <citation type="submission" date="2017-08" db="EMBL/GenBank/DDBJ databases">
        <authorList>
            <person name="de Groot N.N."/>
        </authorList>
    </citation>
    <scope>NUCLEOTIDE SEQUENCE [LARGE SCALE GENOMIC DNA]</scope>
    <source>
        <strain evidence="1 2">PfR 37</strain>
    </source>
</reference>
<evidence type="ECO:0000313" key="2">
    <source>
        <dbReference type="Proteomes" id="UP000233564"/>
    </source>
</evidence>
<dbReference type="EMBL" id="NVXX01000023">
    <property type="protein sequence ID" value="PKH19055.1"/>
    <property type="molecule type" value="Genomic_DNA"/>
</dbReference>
<evidence type="ECO:0000313" key="1">
    <source>
        <dbReference type="EMBL" id="PKH19055.1"/>
    </source>
</evidence>
<organism evidence="1 2">
    <name type="scientific">Pseudomonas fluorescens</name>
    <dbReference type="NCBI Taxonomy" id="294"/>
    <lineage>
        <taxon>Bacteria</taxon>
        <taxon>Pseudomonadati</taxon>
        <taxon>Pseudomonadota</taxon>
        <taxon>Gammaproteobacteria</taxon>
        <taxon>Pseudomonadales</taxon>
        <taxon>Pseudomonadaceae</taxon>
        <taxon>Pseudomonas</taxon>
    </lineage>
</organism>
<name>A0A2N1E3I2_PSEFL</name>
<gene>
    <name evidence="1" type="ORF">CIB54_16980</name>
</gene>